<dbReference type="SUPFAM" id="SSF81383">
    <property type="entry name" value="F-box domain"/>
    <property type="match status" value="1"/>
</dbReference>
<dbReference type="Pfam" id="PF00646">
    <property type="entry name" value="F-box"/>
    <property type="match status" value="1"/>
</dbReference>
<protein>
    <recommendedName>
        <fullName evidence="2">F-box domain-containing protein</fullName>
    </recommendedName>
</protein>
<dbReference type="AlphaFoldDB" id="A0A8T0TQP6"/>
<organism evidence="3 4">
    <name type="scientific">Panicum virgatum</name>
    <name type="common">Blackwell switchgrass</name>
    <dbReference type="NCBI Taxonomy" id="38727"/>
    <lineage>
        <taxon>Eukaryota</taxon>
        <taxon>Viridiplantae</taxon>
        <taxon>Streptophyta</taxon>
        <taxon>Embryophyta</taxon>
        <taxon>Tracheophyta</taxon>
        <taxon>Spermatophyta</taxon>
        <taxon>Magnoliopsida</taxon>
        <taxon>Liliopsida</taxon>
        <taxon>Poales</taxon>
        <taxon>Poaceae</taxon>
        <taxon>PACMAD clade</taxon>
        <taxon>Panicoideae</taxon>
        <taxon>Panicodae</taxon>
        <taxon>Paniceae</taxon>
        <taxon>Panicinae</taxon>
        <taxon>Panicum</taxon>
        <taxon>Panicum sect. Hiantes</taxon>
    </lineage>
</organism>
<dbReference type="InterPro" id="IPR001810">
    <property type="entry name" value="F-box_dom"/>
</dbReference>
<evidence type="ECO:0000313" key="3">
    <source>
        <dbReference type="EMBL" id="KAG2611375.1"/>
    </source>
</evidence>
<feature type="domain" description="F-box" evidence="2">
    <location>
        <begin position="19"/>
        <end position="55"/>
    </location>
</feature>
<dbReference type="PROSITE" id="PS50181">
    <property type="entry name" value="FBOX"/>
    <property type="match status" value="1"/>
</dbReference>
<dbReference type="Gene3D" id="1.20.1280.50">
    <property type="match status" value="1"/>
</dbReference>
<dbReference type="SUPFAM" id="SSF52047">
    <property type="entry name" value="RNI-like"/>
    <property type="match status" value="1"/>
</dbReference>
<dbReference type="InterPro" id="IPR053781">
    <property type="entry name" value="F-box_AtFBL13-like"/>
</dbReference>
<dbReference type="InterPro" id="IPR053197">
    <property type="entry name" value="F-box_SCFL_complex_component"/>
</dbReference>
<dbReference type="PANTHER" id="PTHR34223:SF22">
    <property type="entry name" value="OS11G0208300 PROTEIN"/>
    <property type="match status" value="1"/>
</dbReference>
<proteinExistence type="predicted"/>
<sequence>MRKRSRENCEEPAATASNDDRLGSLPDDALLHVLSLLPSEDAVRTCVLARRWRHLWRFTAALRIARDDGKRWSVRWLHRFVTNFLRLRDSLSPLDVCDIFCCPFVLYRGGHAAQAFCFKVAEEWVRRVVSEHRARVLKVWIYTPENMLEPADAPLVSKHLTRVELGQVELPSGILDLSGCRALEHLELISCRIESERILLPSVKHLTITNSSFCIIPCSSISAPSLVSLQLSDNWGFTPVLESMPSLAKAIVRFDDECCEKCPRNYYGDCGLGDCDGCYGNLCLEDDEDNQCVLLKGLSGTTNLELIGLPEVFVCRKDFKWRPTFRKLKTLLLNEWCVADDFSLLIYFLQHSPILEKLTLQLSKVPEPVVKANGCHSPREGSMVSKCLKAIEVKYQEDGVLDKLLTILNTYGVSSDVVTIQKKDSLSSEKFSFEQRIKTDATDISTVS</sequence>
<comment type="caution">
    <text evidence="3">The sequence shown here is derived from an EMBL/GenBank/DDBJ whole genome shotgun (WGS) entry which is preliminary data.</text>
</comment>
<dbReference type="Proteomes" id="UP000823388">
    <property type="component" value="Chromosome 4K"/>
</dbReference>
<reference evidence="3" key="1">
    <citation type="submission" date="2020-05" db="EMBL/GenBank/DDBJ databases">
        <title>WGS assembly of Panicum virgatum.</title>
        <authorList>
            <person name="Lovell J.T."/>
            <person name="Jenkins J."/>
            <person name="Shu S."/>
            <person name="Juenger T.E."/>
            <person name="Schmutz J."/>
        </authorList>
    </citation>
    <scope>NUCLEOTIDE SEQUENCE</scope>
    <source>
        <strain evidence="3">AP13</strain>
    </source>
</reference>
<name>A0A8T0TQP6_PANVG</name>
<evidence type="ECO:0000259" key="2">
    <source>
        <dbReference type="PROSITE" id="PS50181"/>
    </source>
</evidence>
<feature type="region of interest" description="Disordered" evidence="1">
    <location>
        <begin position="1"/>
        <end position="21"/>
    </location>
</feature>
<dbReference type="EMBL" id="CM029043">
    <property type="protein sequence ID" value="KAG2611375.1"/>
    <property type="molecule type" value="Genomic_DNA"/>
</dbReference>
<evidence type="ECO:0000256" key="1">
    <source>
        <dbReference type="SAM" id="MobiDB-lite"/>
    </source>
</evidence>
<evidence type="ECO:0000313" key="4">
    <source>
        <dbReference type="Proteomes" id="UP000823388"/>
    </source>
</evidence>
<dbReference type="InterPro" id="IPR032675">
    <property type="entry name" value="LRR_dom_sf"/>
</dbReference>
<keyword evidence="4" id="KW-1185">Reference proteome</keyword>
<dbReference type="Gene3D" id="3.80.10.10">
    <property type="entry name" value="Ribonuclease Inhibitor"/>
    <property type="match status" value="1"/>
</dbReference>
<gene>
    <name evidence="3" type="ORF">PVAP13_4KG162400</name>
</gene>
<accession>A0A8T0TQP6</accession>
<dbReference type="PANTHER" id="PTHR34223">
    <property type="entry name" value="OS11G0201299 PROTEIN"/>
    <property type="match status" value="1"/>
</dbReference>
<dbReference type="CDD" id="cd22160">
    <property type="entry name" value="F-box_AtFBL13-like"/>
    <property type="match status" value="1"/>
</dbReference>
<dbReference type="InterPro" id="IPR036047">
    <property type="entry name" value="F-box-like_dom_sf"/>
</dbReference>